<comment type="caution">
    <text evidence="2">The sequence shown here is derived from an EMBL/GenBank/DDBJ whole genome shotgun (WGS) entry which is preliminary data.</text>
</comment>
<dbReference type="RefSeq" id="WP_188647880.1">
    <property type="nucleotide sequence ID" value="NZ_BMHQ01000007.1"/>
</dbReference>
<dbReference type="AlphaFoldDB" id="A0A8J2VI11"/>
<evidence type="ECO:0000313" key="3">
    <source>
        <dbReference type="Proteomes" id="UP000625210"/>
    </source>
</evidence>
<organism evidence="2 3">
    <name type="scientific">Marinithermofilum abyssi</name>
    <dbReference type="NCBI Taxonomy" id="1571185"/>
    <lineage>
        <taxon>Bacteria</taxon>
        <taxon>Bacillati</taxon>
        <taxon>Bacillota</taxon>
        <taxon>Bacilli</taxon>
        <taxon>Bacillales</taxon>
        <taxon>Thermoactinomycetaceae</taxon>
        <taxon>Marinithermofilum</taxon>
    </lineage>
</organism>
<dbReference type="EMBL" id="BMHQ01000007">
    <property type="protein sequence ID" value="GGE19149.1"/>
    <property type="molecule type" value="Genomic_DNA"/>
</dbReference>
<evidence type="ECO:0000256" key="1">
    <source>
        <dbReference type="SAM" id="MobiDB-lite"/>
    </source>
</evidence>
<reference evidence="2" key="2">
    <citation type="submission" date="2020-09" db="EMBL/GenBank/DDBJ databases">
        <authorList>
            <person name="Sun Q."/>
            <person name="Zhou Y."/>
        </authorList>
    </citation>
    <scope>NUCLEOTIDE SEQUENCE</scope>
    <source>
        <strain evidence="2">CGMCC 1.15179</strain>
    </source>
</reference>
<evidence type="ECO:0000313" key="2">
    <source>
        <dbReference type="EMBL" id="GGE19149.1"/>
    </source>
</evidence>
<name>A0A8J2VI11_9BACL</name>
<protein>
    <submittedName>
        <fullName evidence="2">Uncharacterized protein</fullName>
    </submittedName>
</protein>
<reference evidence="2" key="1">
    <citation type="journal article" date="2014" name="Int. J. Syst. Evol. Microbiol.">
        <title>Complete genome sequence of Corynebacterium casei LMG S-19264T (=DSM 44701T), isolated from a smear-ripened cheese.</title>
        <authorList>
            <consortium name="US DOE Joint Genome Institute (JGI-PGF)"/>
            <person name="Walter F."/>
            <person name="Albersmeier A."/>
            <person name="Kalinowski J."/>
            <person name="Ruckert C."/>
        </authorList>
    </citation>
    <scope>NUCLEOTIDE SEQUENCE</scope>
    <source>
        <strain evidence="2">CGMCC 1.15179</strain>
    </source>
</reference>
<proteinExistence type="predicted"/>
<sequence>MFDTKKGKYSDEENEQIIQKINEGIEQGRREREILKELSTELNRGFAGIMSHVRKLRNQYPERFASKDNSSIQPPDTRLNSWTDQEEDKVIQLVNQYTDEGKPLSAAIMELEKQLNRTQGAIYQRIYTLRRKYPERFNKMPEPRPRRRRKLEDWQIQRPVIRSLDGSSPYDEWKGDTNGRSEVAAALEQVNDLRDFSPTAASKNSEPEQEADETEESMVLKAFESRYGHTNPATRDKLFRLMKRFGHTRVSIALFTLPEDKEFPATVVEFLEKYLEKNKPY</sequence>
<feature type="compositionally biased region" description="Acidic residues" evidence="1">
    <location>
        <begin position="207"/>
        <end position="216"/>
    </location>
</feature>
<accession>A0A8J2VI11</accession>
<feature type="region of interest" description="Disordered" evidence="1">
    <location>
        <begin position="194"/>
        <end position="216"/>
    </location>
</feature>
<keyword evidence="3" id="KW-1185">Reference proteome</keyword>
<gene>
    <name evidence="2" type="ORF">GCM10011571_21340</name>
</gene>
<dbReference type="Proteomes" id="UP000625210">
    <property type="component" value="Unassembled WGS sequence"/>
</dbReference>